<dbReference type="RefSeq" id="WP_253661284.1">
    <property type="nucleotide sequence ID" value="NZ_BAAAJQ010000001.1"/>
</dbReference>
<keyword evidence="3" id="KW-1185">Reference proteome</keyword>
<evidence type="ECO:0000313" key="2">
    <source>
        <dbReference type="EMBL" id="MCP2176276.1"/>
    </source>
</evidence>
<sequence length="239" mass="26756">MSDNMIDEPTRVSELLDAQAKAVALFAAIDERGLIRPGASEKEVSNEVRDLAAEMFGVSRFWHKRIVRGGVNTLQPYQENPADRLLSDDDIVFCDFGPLFDDWEADFGRTWVLGSDPVKLRLRESLPAVFDAGRAYFDAHPDITGEQLYAHVVSLAEDAGWEFGGEIAGHLIGEFPHEKIADDKIASYVAPGSDQPMRRLDSLGRQCHWILEIHLVDRERGISGFHEELLDLGQPKVNE</sequence>
<dbReference type="CDD" id="cd01066">
    <property type="entry name" value="APP_MetAP"/>
    <property type="match status" value="1"/>
</dbReference>
<dbReference type="SUPFAM" id="SSF55920">
    <property type="entry name" value="Creatinase/aminopeptidase"/>
    <property type="match status" value="1"/>
</dbReference>
<dbReference type="InterPro" id="IPR000994">
    <property type="entry name" value="Pept_M24"/>
</dbReference>
<organism evidence="2 3">
    <name type="scientific">Williamsia maris</name>
    <dbReference type="NCBI Taxonomy" id="72806"/>
    <lineage>
        <taxon>Bacteria</taxon>
        <taxon>Bacillati</taxon>
        <taxon>Actinomycetota</taxon>
        <taxon>Actinomycetes</taxon>
        <taxon>Mycobacteriales</taxon>
        <taxon>Nocardiaceae</taxon>
        <taxon>Williamsia</taxon>
    </lineage>
</organism>
<dbReference type="InterPro" id="IPR050659">
    <property type="entry name" value="Peptidase_M24B"/>
</dbReference>
<evidence type="ECO:0000259" key="1">
    <source>
        <dbReference type="Pfam" id="PF00557"/>
    </source>
</evidence>
<gene>
    <name evidence="2" type="ORF">LX13_002095</name>
</gene>
<proteinExistence type="predicted"/>
<evidence type="ECO:0000313" key="3">
    <source>
        <dbReference type="Proteomes" id="UP001206895"/>
    </source>
</evidence>
<dbReference type="Pfam" id="PF00557">
    <property type="entry name" value="Peptidase_M24"/>
    <property type="match status" value="1"/>
</dbReference>
<dbReference type="EMBL" id="JAMTCJ010000002">
    <property type="protein sequence ID" value="MCP2176276.1"/>
    <property type="molecule type" value="Genomic_DNA"/>
</dbReference>
<dbReference type="PANTHER" id="PTHR46112">
    <property type="entry name" value="AMINOPEPTIDASE"/>
    <property type="match status" value="1"/>
</dbReference>
<comment type="caution">
    <text evidence="2">The sequence shown here is derived from an EMBL/GenBank/DDBJ whole genome shotgun (WGS) entry which is preliminary data.</text>
</comment>
<protein>
    <submittedName>
        <fullName evidence="2">Metallopeptidase family M24</fullName>
    </submittedName>
</protein>
<dbReference type="InterPro" id="IPR036005">
    <property type="entry name" value="Creatinase/aminopeptidase-like"/>
</dbReference>
<dbReference type="Proteomes" id="UP001206895">
    <property type="component" value="Unassembled WGS sequence"/>
</dbReference>
<feature type="domain" description="Peptidase M24" evidence="1">
    <location>
        <begin position="17"/>
        <end position="183"/>
    </location>
</feature>
<accession>A0ABT1HEX3</accession>
<name>A0ABT1HEX3_9NOCA</name>
<reference evidence="2 3" key="1">
    <citation type="submission" date="2022-06" db="EMBL/GenBank/DDBJ databases">
        <title>Genomic Encyclopedia of Archaeal and Bacterial Type Strains, Phase II (KMG-II): from individual species to whole genera.</title>
        <authorList>
            <person name="Goeker M."/>
        </authorList>
    </citation>
    <scope>NUCLEOTIDE SEQUENCE [LARGE SCALE GENOMIC DNA]</scope>
    <source>
        <strain evidence="2 3">DSM 44693</strain>
    </source>
</reference>
<dbReference type="Gene3D" id="3.90.230.10">
    <property type="entry name" value="Creatinase/methionine aminopeptidase superfamily"/>
    <property type="match status" value="1"/>
</dbReference>
<dbReference type="PANTHER" id="PTHR46112:SF8">
    <property type="entry name" value="CYTOPLASMIC PEPTIDASE PEPQ-RELATED"/>
    <property type="match status" value="1"/>
</dbReference>